<protein>
    <submittedName>
        <fullName evidence="6">Carboxy-terminal processing protease</fullName>
    </submittedName>
</protein>
<accession>A0A3B0UCH5</accession>
<dbReference type="SUPFAM" id="SSF50156">
    <property type="entry name" value="PDZ domain-like"/>
    <property type="match status" value="1"/>
</dbReference>
<dbReference type="NCBIfam" id="TIGR00225">
    <property type="entry name" value="prc"/>
    <property type="match status" value="1"/>
</dbReference>
<dbReference type="InterPro" id="IPR036034">
    <property type="entry name" value="PDZ_sf"/>
</dbReference>
<dbReference type="InterPro" id="IPR001478">
    <property type="entry name" value="PDZ"/>
</dbReference>
<dbReference type="GO" id="GO:0006508">
    <property type="term" value="P:proteolysis"/>
    <property type="evidence" value="ECO:0007669"/>
    <property type="project" value="UniProtKB-KW"/>
</dbReference>
<dbReference type="EMBL" id="UOES01000051">
    <property type="protein sequence ID" value="VAW26003.1"/>
    <property type="molecule type" value="Genomic_DNA"/>
</dbReference>
<dbReference type="GO" id="GO:0030288">
    <property type="term" value="C:outer membrane-bounded periplasmic space"/>
    <property type="evidence" value="ECO:0007669"/>
    <property type="project" value="TreeGrafter"/>
</dbReference>
<keyword evidence="3" id="KW-0378">Hydrolase</keyword>
<dbReference type="Pfam" id="PF03572">
    <property type="entry name" value="Peptidase_S41"/>
    <property type="match status" value="1"/>
</dbReference>
<dbReference type="GO" id="GO:0004175">
    <property type="term" value="F:endopeptidase activity"/>
    <property type="evidence" value="ECO:0007669"/>
    <property type="project" value="TreeGrafter"/>
</dbReference>
<dbReference type="Gene3D" id="3.30.750.44">
    <property type="match status" value="1"/>
</dbReference>
<dbReference type="SUPFAM" id="SSF52096">
    <property type="entry name" value="ClpP/crotonase"/>
    <property type="match status" value="1"/>
</dbReference>
<dbReference type="AlphaFoldDB" id="A0A3B0UCH5"/>
<dbReference type="Pfam" id="PF13180">
    <property type="entry name" value="PDZ_2"/>
    <property type="match status" value="1"/>
</dbReference>
<dbReference type="Gene3D" id="3.90.226.10">
    <property type="entry name" value="2-enoyl-CoA Hydratase, Chain A, domain 1"/>
    <property type="match status" value="1"/>
</dbReference>
<dbReference type="CDD" id="cd07560">
    <property type="entry name" value="Peptidase_S41_CPP"/>
    <property type="match status" value="1"/>
</dbReference>
<dbReference type="PANTHER" id="PTHR32060">
    <property type="entry name" value="TAIL-SPECIFIC PROTEASE"/>
    <property type="match status" value="1"/>
</dbReference>
<dbReference type="SMART" id="SM00228">
    <property type="entry name" value="PDZ"/>
    <property type="match status" value="1"/>
</dbReference>
<name>A0A3B0UCH5_9ZZZZ</name>
<dbReference type="InterPro" id="IPR004447">
    <property type="entry name" value="Peptidase_S41A"/>
</dbReference>
<evidence type="ECO:0000256" key="3">
    <source>
        <dbReference type="ARBA" id="ARBA00022801"/>
    </source>
</evidence>
<evidence type="ECO:0000313" key="6">
    <source>
        <dbReference type="EMBL" id="VAW26003.1"/>
    </source>
</evidence>
<dbReference type="PROSITE" id="PS50106">
    <property type="entry name" value="PDZ"/>
    <property type="match status" value="1"/>
</dbReference>
<dbReference type="PANTHER" id="PTHR32060:SF30">
    <property type="entry name" value="CARBOXY-TERMINAL PROCESSING PROTEASE CTPA"/>
    <property type="match status" value="1"/>
</dbReference>
<dbReference type="SMART" id="SM00245">
    <property type="entry name" value="TSPc"/>
    <property type="match status" value="1"/>
</dbReference>
<keyword evidence="2 6" id="KW-0645">Protease</keyword>
<evidence type="ECO:0000256" key="1">
    <source>
        <dbReference type="ARBA" id="ARBA00009179"/>
    </source>
</evidence>
<keyword evidence="4" id="KW-0720">Serine protease</keyword>
<dbReference type="Gene3D" id="2.30.42.10">
    <property type="match status" value="1"/>
</dbReference>
<dbReference type="InterPro" id="IPR029045">
    <property type="entry name" value="ClpP/crotonase-like_dom_sf"/>
</dbReference>
<sequence>MTNNSVKQTLLPIWLGLAIATGIVIGAQFVDKPVKTKKAGTAIEKMKEVLLSIDNNYVDSISVDLLVEEGIKGMLKELDPHTSYIPSKEINRANASLRGSYDGIGIEFDVIQDTIIVVLPIKEGPSQKAGIEIGDRIIVVNEESVIGIDSKGVTTRLLGEKGSEVGLVIYRPGTKTEIPFKIKRGSIYQPTVDAFYMIDEKTGYIKLHSFGLSSATEISDAIDELKLNGMKQLVFDLQSNPGGYLRAAEKISDEFIKENAVIVSQKGKTSKYDDEFRATTKGSFETQPVIVLVDEYSASASEIVAGALQDNDRALIVGRRSFGKGLVQLPISLTDGSELRLTIARYYTPSGRSIQKSYKNGNKEYAHDLNNRYTNGEFYSVDSIHVIDSLAYKTVGGRVVHGGGGIMPDIFVPLDTTIAGNLYTKLLTAGALRLVAIDYIIKHKEQLYEITMDEFAKKELSNFNIKPALTKIAASMSITISELDYEASNQLITGYCKAEIARLVWGGKAYYKIMNPITNQAYKKSLLLFDQAMALSSE</sequence>
<proteinExistence type="inferred from homology"/>
<evidence type="ECO:0000256" key="2">
    <source>
        <dbReference type="ARBA" id="ARBA00022670"/>
    </source>
</evidence>
<dbReference type="CDD" id="cd06782">
    <property type="entry name" value="cpPDZ_CPP-like"/>
    <property type="match status" value="1"/>
</dbReference>
<dbReference type="GO" id="GO:0007165">
    <property type="term" value="P:signal transduction"/>
    <property type="evidence" value="ECO:0007669"/>
    <property type="project" value="TreeGrafter"/>
</dbReference>
<evidence type="ECO:0000256" key="4">
    <source>
        <dbReference type="ARBA" id="ARBA00022825"/>
    </source>
</evidence>
<reference evidence="6" key="1">
    <citation type="submission" date="2018-06" db="EMBL/GenBank/DDBJ databases">
        <authorList>
            <person name="Zhirakovskaya E."/>
        </authorList>
    </citation>
    <scope>NUCLEOTIDE SEQUENCE</scope>
</reference>
<organism evidence="6">
    <name type="scientific">hydrothermal vent metagenome</name>
    <dbReference type="NCBI Taxonomy" id="652676"/>
    <lineage>
        <taxon>unclassified sequences</taxon>
        <taxon>metagenomes</taxon>
        <taxon>ecological metagenomes</taxon>
    </lineage>
</organism>
<dbReference type="GO" id="GO:0008236">
    <property type="term" value="F:serine-type peptidase activity"/>
    <property type="evidence" value="ECO:0007669"/>
    <property type="project" value="UniProtKB-KW"/>
</dbReference>
<evidence type="ECO:0000259" key="5">
    <source>
        <dbReference type="PROSITE" id="PS50106"/>
    </source>
</evidence>
<comment type="similarity">
    <text evidence="1">Belongs to the peptidase S41A family.</text>
</comment>
<dbReference type="InterPro" id="IPR005151">
    <property type="entry name" value="Tail-specific_protease"/>
</dbReference>
<feature type="domain" description="PDZ" evidence="5">
    <location>
        <begin position="94"/>
        <end position="173"/>
    </location>
</feature>
<gene>
    <name evidence="6" type="ORF">MNBD_BACTEROID06-977</name>
</gene>